<reference evidence="9" key="1">
    <citation type="submission" date="2016-07" db="EMBL/GenBank/DDBJ databases">
        <authorList>
            <person name="Florea S."/>
            <person name="Webb J.S."/>
            <person name="Jaromczyk J."/>
            <person name="Schardl C.L."/>
        </authorList>
    </citation>
    <scope>NUCLEOTIDE SEQUENCE [LARGE SCALE GENOMIC DNA]</scope>
    <source>
        <strain evidence="9">CDC-D5610</strain>
    </source>
</reference>
<dbReference type="OrthoDB" id="5654334at2"/>
<sequence length="338" mass="39182">MNTHSVIENSEIDLIKVLQALWSGKWFILSLTLMVTLCTFFGSQQIKNVYQAHLILTPPINNDLFSLNNHLSTFIKKNYKFNFPIFKTEEVYRMFLGILMAESTKRDFLKELASQNKHDKEKMPISIEVYRNDIDRFSVIVNAYSPEAALSITNQLINRVRAKVQAKLNASIQRQLHYPTVAFERLERRIALFHMAASNERKKQIAQQLEKIKSAQLEFNADSLFYKAGKRKVQQLFDELNKIKRAPDAYFVPGLTRLELVRAKRPPQYTPDFTNAVFARSSGPIEVSETYIRYKSKIFLVFSIGFGFILGCILIILRNFSSLLITPKITEYTYMPNK</sequence>
<dbReference type="EMBL" id="CP016397">
    <property type="protein sequence ID" value="ASQ46402.1"/>
    <property type="molecule type" value="Genomic_DNA"/>
</dbReference>
<protein>
    <submittedName>
        <fullName evidence="8">Chain length determinant protein</fullName>
    </submittedName>
</protein>
<accession>A0A222P3J8</accession>
<dbReference type="RefSeq" id="WP_094091263.1">
    <property type="nucleotide sequence ID" value="NZ_CP016397.1"/>
</dbReference>
<feature type="transmembrane region" description="Helical" evidence="6">
    <location>
        <begin position="298"/>
        <end position="317"/>
    </location>
</feature>
<proteinExistence type="predicted"/>
<evidence type="ECO:0000256" key="2">
    <source>
        <dbReference type="ARBA" id="ARBA00022475"/>
    </source>
</evidence>
<dbReference type="SUPFAM" id="SSF160355">
    <property type="entry name" value="Bacterial polysaccharide co-polymerase-like"/>
    <property type="match status" value="1"/>
</dbReference>
<evidence type="ECO:0000256" key="6">
    <source>
        <dbReference type="SAM" id="Phobius"/>
    </source>
</evidence>
<dbReference type="Gene3D" id="3.30.1890.10">
    <property type="entry name" value="FepE-like"/>
    <property type="match status" value="1"/>
</dbReference>
<dbReference type="Pfam" id="PF02706">
    <property type="entry name" value="Wzz"/>
    <property type="match status" value="1"/>
</dbReference>
<evidence type="ECO:0000256" key="4">
    <source>
        <dbReference type="ARBA" id="ARBA00022989"/>
    </source>
</evidence>
<keyword evidence="3 6" id="KW-0812">Transmembrane</keyword>
<evidence type="ECO:0000256" key="1">
    <source>
        <dbReference type="ARBA" id="ARBA00004651"/>
    </source>
</evidence>
<dbReference type="AlphaFoldDB" id="A0A222P3J8"/>
<dbReference type="KEGG" id="lcd:clem_09260"/>
<evidence type="ECO:0000256" key="5">
    <source>
        <dbReference type="ARBA" id="ARBA00023136"/>
    </source>
</evidence>
<keyword evidence="9" id="KW-1185">Reference proteome</keyword>
<dbReference type="Proteomes" id="UP000201728">
    <property type="component" value="Chromosome"/>
</dbReference>
<name>A0A222P3J8_9GAMM</name>
<keyword evidence="2" id="KW-1003">Cell membrane</keyword>
<comment type="subcellular location">
    <subcellularLocation>
        <location evidence="1">Cell membrane</location>
        <topology evidence="1">Multi-pass membrane protein</topology>
    </subcellularLocation>
</comment>
<evidence type="ECO:0000313" key="8">
    <source>
        <dbReference type="EMBL" id="ASQ46402.1"/>
    </source>
</evidence>
<dbReference type="GO" id="GO:0005886">
    <property type="term" value="C:plasma membrane"/>
    <property type="evidence" value="ECO:0007669"/>
    <property type="project" value="UniProtKB-SubCell"/>
</dbReference>
<evidence type="ECO:0000256" key="3">
    <source>
        <dbReference type="ARBA" id="ARBA00022692"/>
    </source>
</evidence>
<feature type="domain" description="Polysaccharide chain length determinant N-terminal" evidence="7">
    <location>
        <begin position="11"/>
        <end position="75"/>
    </location>
</feature>
<evidence type="ECO:0000259" key="7">
    <source>
        <dbReference type="Pfam" id="PF02706"/>
    </source>
</evidence>
<dbReference type="InterPro" id="IPR003856">
    <property type="entry name" value="LPS_length_determ_N"/>
</dbReference>
<evidence type="ECO:0000313" key="9">
    <source>
        <dbReference type="Proteomes" id="UP000201728"/>
    </source>
</evidence>
<organism evidence="8 9">
    <name type="scientific">Legionella clemsonensis</name>
    <dbReference type="NCBI Taxonomy" id="1867846"/>
    <lineage>
        <taxon>Bacteria</taxon>
        <taxon>Pseudomonadati</taxon>
        <taxon>Pseudomonadota</taxon>
        <taxon>Gammaproteobacteria</taxon>
        <taxon>Legionellales</taxon>
        <taxon>Legionellaceae</taxon>
        <taxon>Legionella</taxon>
    </lineage>
</organism>
<feature type="transmembrane region" description="Helical" evidence="6">
    <location>
        <begin position="26"/>
        <end position="43"/>
    </location>
</feature>
<gene>
    <name evidence="8" type="ORF">clem_09260</name>
</gene>
<keyword evidence="4 6" id="KW-1133">Transmembrane helix</keyword>
<keyword evidence="5 6" id="KW-0472">Membrane</keyword>